<accession>W9RUW6</accession>
<dbReference type="InterPro" id="IPR029058">
    <property type="entry name" value="AB_hydrolase_fold"/>
</dbReference>
<dbReference type="Pfam" id="PF07859">
    <property type="entry name" value="Abhydrolase_3"/>
    <property type="match status" value="1"/>
</dbReference>
<dbReference type="SUPFAM" id="SSF53474">
    <property type="entry name" value="alpha/beta-Hydrolases"/>
    <property type="match status" value="1"/>
</dbReference>
<dbReference type="STRING" id="981085.W9RUW6"/>
<name>W9RUW6_9ROSA</name>
<evidence type="ECO:0000259" key="2">
    <source>
        <dbReference type="Pfam" id="PF07859"/>
    </source>
</evidence>
<dbReference type="KEGG" id="mnt:21391252"/>
<evidence type="ECO:0000256" key="1">
    <source>
        <dbReference type="ARBA" id="ARBA00010515"/>
    </source>
</evidence>
<dbReference type="OrthoDB" id="408631at2759"/>
<keyword evidence="4" id="KW-1185">Reference proteome</keyword>
<dbReference type="Proteomes" id="UP000030645">
    <property type="component" value="Unassembled WGS sequence"/>
</dbReference>
<feature type="domain" description="Alpha/beta hydrolase fold-3" evidence="2">
    <location>
        <begin position="105"/>
        <end position="336"/>
    </location>
</feature>
<organism evidence="3 4">
    <name type="scientific">Morus notabilis</name>
    <dbReference type="NCBI Taxonomy" id="981085"/>
    <lineage>
        <taxon>Eukaryota</taxon>
        <taxon>Viridiplantae</taxon>
        <taxon>Streptophyta</taxon>
        <taxon>Embryophyta</taxon>
        <taxon>Tracheophyta</taxon>
        <taxon>Spermatophyta</taxon>
        <taxon>Magnoliopsida</taxon>
        <taxon>eudicotyledons</taxon>
        <taxon>Gunneridae</taxon>
        <taxon>Pentapetalae</taxon>
        <taxon>rosids</taxon>
        <taxon>fabids</taxon>
        <taxon>Rosales</taxon>
        <taxon>Moraceae</taxon>
        <taxon>Moreae</taxon>
        <taxon>Morus</taxon>
    </lineage>
</organism>
<evidence type="ECO:0000313" key="3">
    <source>
        <dbReference type="EMBL" id="EXB94198.1"/>
    </source>
</evidence>
<dbReference type="PANTHER" id="PTHR23024">
    <property type="entry name" value="ARYLACETAMIDE DEACETYLASE"/>
    <property type="match status" value="1"/>
</dbReference>
<proteinExistence type="inferred from homology"/>
<dbReference type="EMBL" id="KE345130">
    <property type="protein sequence ID" value="EXB94198.1"/>
    <property type="molecule type" value="Genomic_DNA"/>
</dbReference>
<dbReference type="GO" id="GO:0016787">
    <property type="term" value="F:hydrolase activity"/>
    <property type="evidence" value="ECO:0007669"/>
    <property type="project" value="InterPro"/>
</dbReference>
<dbReference type="Gene3D" id="3.40.50.1820">
    <property type="entry name" value="alpha/beta hydrolase"/>
    <property type="match status" value="1"/>
</dbReference>
<reference evidence="4" key="1">
    <citation type="submission" date="2013-01" db="EMBL/GenBank/DDBJ databases">
        <title>Draft Genome Sequence of a Mulberry Tree, Morus notabilis C.K. Schneid.</title>
        <authorList>
            <person name="He N."/>
            <person name="Zhao S."/>
        </authorList>
    </citation>
    <scope>NUCLEOTIDE SEQUENCE</scope>
</reference>
<comment type="similarity">
    <text evidence="1">Belongs to the 'GDXG' lipolytic enzyme family.</text>
</comment>
<dbReference type="PANTHER" id="PTHR23024:SF409">
    <property type="entry name" value="CARBOXYLESTERASE 6-RELATED"/>
    <property type="match status" value="1"/>
</dbReference>
<gene>
    <name evidence="3" type="ORF">L484_007861</name>
</gene>
<dbReference type="InterPro" id="IPR013094">
    <property type="entry name" value="AB_hydrolase_3"/>
</dbReference>
<dbReference type="InterPro" id="IPR050466">
    <property type="entry name" value="Carboxylest/Gibb_receptor"/>
</dbReference>
<sequence>MASTVVLDPTLRIKPTKKNPPIFINNVVEEIEGLIRVYKEGKVERPQIVPCVEASFLSPEYQGVVNSRDIVIDKSKNIWARFYVPISVTSQLAHTRSNNNKLPLLVYFHGGGFCVGSAAWSCYHEFLSKLSSNLGCLIMSVNYRLAPENPLPTAYEDGFKSLNWLKQQAAPAAAMTTVKSHNSECYWWWRHCDFSRIFLIGDSAGANITQHLATSLASYNLTPLTFRGSVLLQPFFGGKARTNSERLVAQSPRSTLSLQASDTYWRLALPPGANRDHPWCNPSANSESLRHVLPVMVCVSEIDILRDRNLEFCAALSKAGKKVECKVYEGVGHAFQILSKSELSLMRSNQMMAHIKAFISRY</sequence>
<dbReference type="eggNOG" id="KOG1515">
    <property type="taxonomic scope" value="Eukaryota"/>
</dbReference>
<evidence type="ECO:0000313" key="4">
    <source>
        <dbReference type="Proteomes" id="UP000030645"/>
    </source>
</evidence>
<protein>
    <submittedName>
        <fullName evidence="3">Putative carboxylesterase 6</fullName>
    </submittedName>
</protein>
<dbReference type="AlphaFoldDB" id="W9RUW6"/>